<evidence type="ECO:0000313" key="3">
    <source>
        <dbReference type="Proteomes" id="UP001499910"/>
    </source>
</evidence>
<evidence type="ECO:0000256" key="1">
    <source>
        <dbReference type="SAM" id="Phobius"/>
    </source>
</evidence>
<dbReference type="RefSeq" id="WP_259550000.1">
    <property type="nucleotide sequence ID" value="NZ_BAABHW010000002.1"/>
</dbReference>
<evidence type="ECO:0008006" key="4">
    <source>
        <dbReference type="Google" id="ProtNLM"/>
    </source>
</evidence>
<feature type="transmembrane region" description="Helical" evidence="1">
    <location>
        <begin position="7"/>
        <end position="26"/>
    </location>
</feature>
<keyword evidence="1" id="KW-1133">Transmembrane helix</keyword>
<protein>
    <recommendedName>
        <fullName evidence="4">Secreted protein</fullName>
    </recommendedName>
</protein>
<evidence type="ECO:0000313" key="2">
    <source>
        <dbReference type="EMBL" id="GAA5071024.1"/>
    </source>
</evidence>
<dbReference type="Pfam" id="PF07330">
    <property type="entry name" value="DUF1467"/>
    <property type="match status" value="1"/>
</dbReference>
<keyword evidence="3" id="KW-1185">Reference proteome</keyword>
<gene>
    <name evidence="2" type="ORF">GCM10023209_14260</name>
</gene>
<accession>A0ABP9L8B7</accession>
<reference evidence="3" key="1">
    <citation type="journal article" date="2019" name="Int. J. Syst. Evol. Microbiol.">
        <title>The Global Catalogue of Microorganisms (GCM) 10K type strain sequencing project: providing services to taxonomists for standard genome sequencing and annotation.</title>
        <authorList>
            <consortium name="The Broad Institute Genomics Platform"/>
            <consortium name="The Broad Institute Genome Sequencing Center for Infectious Disease"/>
            <person name="Wu L."/>
            <person name="Ma J."/>
        </authorList>
    </citation>
    <scope>NUCLEOTIDE SEQUENCE [LARGE SCALE GENOMIC DNA]</scope>
    <source>
        <strain evidence="3">JCM 18015</strain>
    </source>
</reference>
<name>A0ABP9L8B7_9RHOB</name>
<proteinExistence type="predicted"/>
<feature type="transmembrane region" description="Helical" evidence="1">
    <location>
        <begin position="53"/>
        <end position="76"/>
    </location>
</feature>
<comment type="caution">
    <text evidence="2">The sequence shown here is derived from an EMBL/GenBank/DDBJ whole genome shotgun (WGS) entry which is preliminary data.</text>
</comment>
<organism evidence="2 3">
    <name type="scientific">[Roseibacterium] beibuensis</name>
    <dbReference type="NCBI Taxonomy" id="1193142"/>
    <lineage>
        <taxon>Bacteria</taxon>
        <taxon>Pseudomonadati</taxon>
        <taxon>Pseudomonadota</taxon>
        <taxon>Alphaproteobacteria</taxon>
        <taxon>Rhodobacterales</taxon>
        <taxon>Roseobacteraceae</taxon>
        <taxon>Roseicyclus</taxon>
    </lineage>
</organism>
<dbReference type="EMBL" id="BAABHW010000002">
    <property type="protein sequence ID" value="GAA5071024.1"/>
    <property type="molecule type" value="Genomic_DNA"/>
</dbReference>
<keyword evidence="1" id="KW-0472">Membrane</keyword>
<dbReference type="InterPro" id="IPR009935">
    <property type="entry name" value="DUF1467"/>
</dbReference>
<dbReference type="Proteomes" id="UP001499910">
    <property type="component" value="Unassembled WGS sequence"/>
</dbReference>
<keyword evidence="1" id="KW-0812">Transmembrane</keyword>
<sequence length="93" mass="10189">MNVVTGIVLYAIIWFMTLLIVLQTGVTSQDEAGERVRGTHGSAPENPQLKKRFLITTVAAFAVWAVVAAIILTDFVTIEDFDLFTRFGLGSTN</sequence>